<organism evidence="8">
    <name type="scientific">marine metagenome</name>
    <dbReference type="NCBI Taxonomy" id="408172"/>
    <lineage>
        <taxon>unclassified sequences</taxon>
        <taxon>metagenomes</taxon>
        <taxon>ecological metagenomes</taxon>
    </lineage>
</organism>
<feature type="domain" description="Cytochrome C biogenesis protein transmembrane" evidence="6">
    <location>
        <begin position="348"/>
        <end position="528"/>
    </location>
</feature>
<dbReference type="GO" id="GO:0017004">
    <property type="term" value="P:cytochrome complex assembly"/>
    <property type="evidence" value="ECO:0007669"/>
    <property type="project" value="InterPro"/>
</dbReference>
<dbReference type="PANTHER" id="PTHR23150">
    <property type="entry name" value="SULFATASE MODIFYING FACTOR 1, 2"/>
    <property type="match status" value="1"/>
</dbReference>
<keyword evidence="2 5" id="KW-0812">Transmembrane</keyword>
<dbReference type="GO" id="GO:0016020">
    <property type="term" value="C:membrane"/>
    <property type="evidence" value="ECO:0007669"/>
    <property type="project" value="UniProtKB-SubCell"/>
</dbReference>
<feature type="domain" description="Sulfatase-modifying factor enzyme-like" evidence="7">
    <location>
        <begin position="39"/>
        <end position="282"/>
    </location>
</feature>
<protein>
    <recommendedName>
        <fullName evidence="9">Cytochrome C biogenesis protein transmembrane domain-containing protein</fullName>
    </recommendedName>
</protein>
<dbReference type="SUPFAM" id="SSF56436">
    <property type="entry name" value="C-type lectin-like"/>
    <property type="match status" value="1"/>
</dbReference>
<dbReference type="PANTHER" id="PTHR23150:SF19">
    <property type="entry name" value="FORMYLGLYCINE-GENERATING ENZYME"/>
    <property type="match status" value="1"/>
</dbReference>
<evidence type="ECO:0000256" key="5">
    <source>
        <dbReference type="SAM" id="Phobius"/>
    </source>
</evidence>
<reference evidence="8" key="1">
    <citation type="submission" date="2018-05" db="EMBL/GenBank/DDBJ databases">
        <authorList>
            <person name="Lanie J.A."/>
            <person name="Ng W.-L."/>
            <person name="Kazmierczak K.M."/>
            <person name="Andrzejewski T.M."/>
            <person name="Davidsen T.M."/>
            <person name="Wayne K.J."/>
            <person name="Tettelin H."/>
            <person name="Glass J.I."/>
            <person name="Rusch D."/>
            <person name="Podicherti R."/>
            <person name="Tsui H.-C.T."/>
            <person name="Winkler M.E."/>
        </authorList>
    </citation>
    <scope>NUCLEOTIDE SEQUENCE</scope>
</reference>
<gene>
    <name evidence="8" type="ORF">METZ01_LOCUS109076</name>
</gene>
<keyword evidence="3 5" id="KW-1133">Transmembrane helix</keyword>
<name>A0A381WV39_9ZZZZ</name>
<feature type="transmembrane region" description="Helical" evidence="5">
    <location>
        <begin position="6"/>
        <end position="26"/>
    </location>
</feature>
<feature type="transmembrane region" description="Helical" evidence="5">
    <location>
        <begin position="548"/>
        <end position="568"/>
    </location>
</feature>
<evidence type="ECO:0000256" key="2">
    <source>
        <dbReference type="ARBA" id="ARBA00022692"/>
    </source>
</evidence>
<dbReference type="InterPro" id="IPR051043">
    <property type="entry name" value="Sulfatase_Mod_Factor_Kinase"/>
</dbReference>
<dbReference type="Pfam" id="PF02683">
    <property type="entry name" value="DsbD_TM"/>
    <property type="match status" value="1"/>
</dbReference>
<dbReference type="InterPro" id="IPR005532">
    <property type="entry name" value="SUMF_dom"/>
</dbReference>
<evidence type="ECO:0008006" key="9">
    <source>
        <dbReference type="Google" id="ProtNLM"/>
    </source>
</evidence>
<dbReference type="InterPro" id="IPR042095">
    <property type="entry name" value="SUMF_sf"/>
</dbReference>
<sequence length="599" mass="65918">MKNALRPYFLIHALAYTIALIFVVNAHANKPQFNLLEGDLIYIPAGSFLFGTNKKDMSGEALSFGLPKPWYVDEGPEQNIFLKAFYIDRYEVTNRRYKVYIDDLGAVPPKHWENNKFPDGQDKFPIVNVTWFDASNFCQWAEKKLPSEKQWEKAARGEIGNEYPWGRKFHPDYANLSTKPGSKNPLAPVGSYPRSATPLGVHDLVGNVWEWVADNYSPYKGSTYQSKYFGEELKVLRGQSAKDIGHFPGSTYLSALKMFSRSSYRESSYPDQPELDVGFRCASEKMPTAMKLANLSTSTRSNSLIKTSATEKTITPKTSLLSANEEATSPSNPFEVKSNLPPSGMLVLTFLAFIAGVFSFLSPCTLPILPAYFAVTAQADRTRMGLMSIAFFLGLASLFVGMGASASYFGGLLREYMFSLTTAGGIAVVVFGVMTLLGKGFSGAVFQGRPGSTFFGFFLFGATFALGWTPCVGPILSGILILAASDKTIFQGMTLLFFYAVGLGLPLIFIATLCSNLPKDGLFWKILRGKGWDLTLAGHSVSFHSTNIFSGLLLIILGIALIMGYITYINSLIPIEIQVWFSGIEETFLHLFTSKGGGF</sequence>
<dbReference type="Pfam" id="PF03781">
    <property type="entry name" value="FGE-sulfatase"/>
    <property type="match status" value="1"/>
</dbReference>
<evidence type="ECO:0000256" key="1">
    <source>
        <dbReference type="ARBA" id="ARBA00004141"/>
    </source>
</evidence>
<proteinExistence type="predicted"/>
<dbReference type="InterPro" id="IPR003834">
    <property type="entry name" value="Cyt_c_assmbl_TM_dom"/>
</dbReference>
<feature type="transmembrane region" description="Helical" evidence="5">
    <location>
        <begin position="416"/>
        <end position="437"/>
    </location>
</feature>
<feature type="transmembrane region" description="Helical" evidence="5">
    <location>
        <begin position="457"/>
        <end position="484"/>
    </location>
</feature>
<evidence type="ECO:0000256" key="4">
    <source>
        <dbReference type="ARBA" id="ARBA00023136"/>
    </source>
</evidence>
<dbReference type="AlphaFoldDB" id="A0A381WV39"/>
<dbReference type="Gene3D" id="3.90.1580.10">
    <property type="entry name" value="paralog of FGE (formylglycine-generating enzyme)"/>
    <property type="match status" value="1"/>
</dbReference>
<evidence type="ECO:0000313" key="8">
    <source>
        <dbReference type="EMBL" id="SVA56222.1"/>
    </source>
</evidence>
<dbReference type="InterPro" id="IPR016187">
    <property type="entry name" value="CTDL_fold"/>
</dbReference>
<evidence type="ECO:0000256" key="3">
    <source>
        <dbReference type="ARBA" id="ARBA00022989"/>
    </source>
</evidence>
<keyword evidence="4 5" id="KW-0472">Membrane</keyword>
<feature type="transmembrane region" description="Helical" evidence="5">
    <location>
        <begin position="389"/>
        <end position="409"/>
    </location>
</feature>
<evidence type="ECO:0000259" key="6">
    <source>
        <dbReference type="Pfam" id="PF02683"/>
    </source>
</evidence>
<feature type="transmembrane region" description="Helical" evidence="5">
    <location>
        <begin position="346"/>
        <end position="369"/>
    </location>
</feature>
<comment type="subcellular location">
    <subcellularLocation>
        <location evidence="1">Membrane</location>
        <topology evidence="1">Multi-pass membrane protein</topology>
    </subcellularLocation>
</comment>
<dbReference type="GO" id="GO:0120147">
    <property type="term" value="F:formylglycine-generating oxidase activity"/>
    <property type="evidence" value="ECO:0007669"/>
    <property type="project" value="TreeGrafter"/>
</dbReference>
<evidence type="ECO:0000259" key="7">
    <source>
        <dbReference type="Pfam" id="PF03781"/>
    </source>
</evidence>
<dbReference type="EMBL" id="UINC01012942">
    <property type="protein sequence ID" value="SVA56222.1"/>
    <property type="molecule type" value="Genomic_DNA"/>
</dbReference>
<accession>A0A381WV39</accession>
<feature type="transmembrane region" description="Helical" evidence="5">
    <location>
        <begin position="496"/>
        <end position="518"/>
    </location>
</feature>